<keyword evidence="4 10" id="KW-0645">Protease</keyword>
<dbReference type="Proteomes" id="UP001479436">
    <property type="component" value="Unassembled WGS sequence"/>
</dbReference>
<evidence type="ECO:0000313" key="13">
    <source>
        <dbReference type="EMBL" id="KAK9702284.1"/>
    </source>
</evidence>
<evidence type="ECO:0000256" key="5">
    <source>
        <dbReference type="ARBA" id="ARBA00022692"/>
    </source>
</evidence>
<evidence type="ECO:0000313" key="14">
    <source>
        <dbReference type="Proteomes" id="UP001479436"/>
    </source>
</evidence>
<feature type="compositionally biased region" description="Low complexity" evidence="11">
    <location>
        <begin position="20"/>
        <end position="30"/>
    </location>
</feature>
<evidence type="ECO:0000259" key="12">
    <source>
        <dbReference type="Pfam" id="PF01694"/>
    </source>
</evidence>
<keyword evidence="6 10" id="KW-0378">Hydrolase</keyword>
<comment type="function">
    <text evidence="10">Serine protease involved in intramembrane proteolysis.</text>
</comment>
<evidence type="ECO:0000256" key="6">
    <source>
        <dbReference type="ARBA" id="ARBA00022801"/>
    </source>
</evidence>
<protein>
    <recommendedName>
        <fullName evidence="10">Rhomboid-type serine protease</fullName>
        <ecNumber evidence="10">3.4.21.105</ecNumber>
    </recommendedName>
</protein>
<feature type="region of interest" description="Disordered" evidence="11">
    <location>
        <begin position="1"/>
        <end position="44"/>
    </location>
</feature>
<feature type="transmembrane region" description="Helical" evidence="10">
    <location>
        <begin position="328"/>
        <end position="345"/>
    </location>
</feature>
<proteinExistence type="inferred from homology"/>
<dbReference type="Gene3D" id="1.20.1540.10">
    <property type="entry name" value="Rhomboid-like"/>
    <property type="match status" value="1"/>
</dbReference>
<reference evidence="13 14" key="1">
    <citation type="submission" date="2023-04" db="EMBL/GenBank/DDBJ databases">
        <title>Genome of Basidiobolus ranarum AG-B5.</title>
        <authorList>
            <person name="Stajich J.E."/>
            <person name="Carter-House D."/>
            <person name="Gryganskyi A."/>
        </authorList>
    </citation>
    <scope>NUCLEOTIDE SEQUENCE [LARGE SCALE GENOMIC DNA]</scope>
    <source>
        <strain evidence="13 14">AG-B5</strain>
    </source>
</reference>
<feature type="domain" description="Peptidase S54 rhomboid" evidence="12">
    <location>
        <begin position="231"/>
        <end position="369"/>
    </location>
</feature>
<keyword evidence="14" id="KW-1185">Reference proteome</keyword>
<dbReference type="InterPro" id="IPR035952">
    <property type="entry name" value="Rhomboid-like_sf"/>
</dbReference>
<evidence type="ECO:0000256" key="1">
    <source>
        <dbReference type="ARBA" id="ARBA00000156"/>
    </source>
</evidence>
<keyword evidence="7 10" id="KW-0720">Serine protease</keyword>
<evidence type="ECO:0000256" key="2">
    <source>
        <dbReference type="ARBA" id="ARBA00004141"/>
    </source>
</evidence>
<dbReference type="InterPro" id="IPR022764">
    <property type="entry name" value="Peptidase_S54_rhomboid_dom"/>
</dbReference>
<dbReference type="SUPFAM" id="SSF144091">
    <property type="entry name" value="Rhomboid-like"/>
    <property type="match status" value="1"/>
</dbReference>
<comment type="subcellular location">
    <subcellularLocation>
        <location evidence="2 10">Membrane</location>
        <topology evidence="2 10">Multi-pass membrane protein</topology>
    </subcellularLocation>
</comment>
<feature type="transmembrane region" description="Helical" evidence="10">
    <location>
        <begin position="272"/>
        <end position="291"/>
    </location>
</feature>
<keyword evidence="9 10" id="KW-0472">Membrane</keyword>
<dbReference type="Pfam" id="PF01694">
    <property type="entry name" value="Rhomboid"/>
    <property type="match status" value="1"/>
</dbReference>
<dbReference type="PANTHER" id="PTHR22936:SF69">
    <property type="entry name" value="RHOMBOID-LIKE PROTEIN"/>
    <property type="match status" value="1"/>
</dbReference>
<feature type="transmembrane region" description="Helical" evidence="10">
    <location>
        <begin position="297"/>
        <end position="316"/>
    </location>
</feature>
<evidence type="ECO:0000256" key="8">
    <source>
        <dbReference type="ARBA" id="ARBA00022989"/>
    </source>
</evidence>
<gene>
    <name evidence="13" type="ORF">K7432_011333</name>
</gene>
<evidence type="ECO:0000256" key="3">
    <source>
        <dbReference type="ARBA" id="ARBA00009045"/>
    </source>
</evidence>
<comment type="similarity">
    <text evidence="3 10">Belongs to the peptidase S54 family.</text>
</comment>
<evidence type="ECO:0000256" key="11">
    <source>
        <dbReference type="SAM" id="MobiDB-lite"/>
    </source>
</evidence>
<keyword evidence="5 10" id="KW-0812">Transmembrane</keyword>
<name>A0ABR2VU26_9FUNG</name>
<feature type="transmembrane region" description="Helical" evidence="10">
    <location>
        <begin position="140"/>
        <end position="158"/>
    </location>
</feature>
<dbReference type="InterPro" id="IPR002610">
    <property type="entry name" value="Peptidase_S54_rhomboid-like"/>
</dbReference>
<comment type="catalytic activity">
    <reaction evidence="1 10">
        <text>Cleaves type-1 transmembrane domains using a catalytic dyad composed of serine and histidine that are contributed by different transmembrane domains.</text>
        <dbReference type="EC" id="3.4.21.105"/>
    </reaction>
</comment>
<evidence type="ECO:0000256" key="4">
    <source>
        <dbReference type="ARBA" id="ARBA00022670"/>
    </source>
</evidence>
<evidence type="ECO:0000256" key="7">
    <source>
        <dbReference type="ARBA" id="ARBA00022825"/>
    </source>
</evidence>
<evidence type="ECO:0000256" key="9">
    <source>
        <dbReference type="ARBA" id="ARBA00023136"/>
    </source>
</evidence>
<feature type="transmembrane region" description="Helical" evidence="10">
    <location>
        <begin position="233"/>
        <end position="251"/>
    </location>
</feature>
<feature type="transmembrane region" description="Helical" evidence="10">
    <location>
        <begin position="383"/>
        <end position="404"/>
    </location>
</feature>
<comment type="caution">
    <text evidence="13">The sequence shown here is derived from an EMBL/GenBank/DDBJ whole genome shotgun (WGS) entry which is preliminary data.</text>
</comment>
<keyword evidence="8 10" id="KW-1133">Transmembrane helix</keyword>
<dbReference type="EC" id="3.4.21.105" evidence="10"/>
<feature type="region of interest" description="Disordered" evidence="11">
    <location>
        <begin position="58"/>
        <end position="118"/>
    </location>
</feature>
<evidence type="ECO:0000256" key="10">
    <source>
        <dbReference type="RuleBase" id="RU362115"/>
    </source>
</evidence>
<feature type="compositionally biased region" description="Basic and acidic residues" evidence="11">
    <location>
        <begin position="1"/>
        <end position="16"/>
    </location>
</feature>
<feature type="transmembrane region" description="Helical" evidence="10">
    <location>
        <begin position="351"/>
        <end position="371"/>
    </location>
</feature>
<organism evidence="13 14">
    <name type="scientific">Basidiobolus ranarum</name>
    <dbReference type="NCBI Taxonomy" id="34480"/>
    <lineage>
        <taxon>Eukaryota</taxon>
        <taxon>Fungi</taxon>
        <taxon>Fungi incertae sedis</taxon>
        <taxon>Zoopagomycota</taxon>
        <taxon>Entomophthoromycotina</taxon>
        <taxon>Basidiobolomycetes</taxon>
        <taxon>Basidiobolales</taxon>
        <taxon>Basidiobolaceae</taxon>
        <taxon>Basidiobolus</taxon>
    </lineage>
</organism>
<dbReference type="EMBL" id="JASJQH010007740">
    <property type="protein sequence ID" value="KAK9702284.1"/>
    <property type="molecule type" value="Genomic_DNA"/>
</dbReference>
<feature type="compositionally biased region" description="Low complexity" evidence="11">
    <location>
        <begin position="85"/>
        <end position="104"/>
    </location>
</feature>
<dbReference type="PANTHER" id="PTHR22936">
    <property type="entry name" value="RHOMBOID-RELATED"/>
    <property type="match status" value="1"/>
</dbReference>
<accession>A0ABR2VU26</accession>
<sequence length="432" mass="48968">MAYYKKRNDDPDRIIPVEESSSSTILDTSSGQNLYNHTRSDEEYARQLYREDHQLQQTNYSQQRQMPPPQPGFLASADYPGQAGYYSSRPQQQQQQQQQYSQYPMQPPPPPQNAYTLPLLDPKQANIQKQMAKRRYWAPWFIRTVSLAQLVLVIYSLYRNSQLTGSWIQTKPYFNWLIGPAPETLINIGARFVPCMHSTKMLNQPIVCGNQGTCSLEELCGFGGFKGGEPNQWFRFITPIFLHGGVLHYLINMTYQLSSGSQMERDMGPFRMALLYMISGIGGFIFGGNFAPQNLPSVGASGALFGLIGCQLVDLIQHWSLYPNPCGELFKMIILLIINFAIGLLPSIDNFAHIGGFVCGVFTAFVLLPTVHTSNTDKWVKRLLMVVGLVVVVLLFWLGLKYFYSGEDPSSFCPWCKYFSCLPINNWCDAVY</sequence>